<sequence>MLGSFMDYSDVVISAVNYKFNRDIFQLALKKGKHYVDLTEDVETTNWIRENSKDASVSIIPQCGLAPGAINIIGAHLARQFEKPISLKLRVGALPLYPTNNMSYYLSWNTAGLLNEYVNMCDAIVNRGKAKVKPLEGLEKIIIDGIEYEAFNTSGGVGTLTDTYWLQIDELDYKTIRYPGHVDYLRFMFEDLGLKNNMKLANEIFNQNVPTTTDDVVIFFAKATGYINDSITEKNWVCKIYGKNNMTAIERATASGVAEVLCMLKDNKLSSGFIKQEDLPFDNFINGKFGEIYGTT</sequence>
<gene>
    <name evidence="2" type="ORF">METZ01_LOCUS12396</name>
</gene>
<dbReference type="InterPro" id="IPR032095">
    <property type="entry name" value="Sacchrp_dh-like_C"/>
</dbReference>
<dbReference type="Gene3D" id="3.40.50.720">
    <property type="entry name" value="NAD(P)-binding Rossmann-like Domain"/>
    <property type="match status" value="1"/>
</dbReference>
<organism evidence="2">
    <name type="scientific">marine metagenome</name>
    <dbReference type="NCBI Taxonomy" id="408172"/>
    <lineage>
        <taxon>unclassified sequences</taxon>
        <taxon>metagenomes</taxon>
        <taxon>ecological metagenomes</taxon>
    </lineage>
</organism>
<evidence type="ECO:0000313" key="2">
    <source>
        <dbReference type="EMBL" id="SUZ59542.1"/>
    </source>
</evidence>
<dbReference type="Pfam" id="PF16653">
    <property type="entry name" value="Sacchrp_dh_C"/>
    <property type="match status" value="1"/>
</dbReference>
<dbReference type="Gene3D" id="3.30.360.10">
    <property type="entry name" value="Dihydrodipicolinate Reductase, domain 2"/>
    <property type="match status" value="1"/>
</dbReference>
<dbReference type="AlphaFoldDB" id="A0A381NY46"/>
<name>A0A381NY46_9ZZZZ</name>
<dbReference type="EMBL" id="UINC01000684">
    <property type="protein sequence ID" value="SUZ59542.1"/>
    <property type="molecule type" value="Genomic_DNA"/>
</dbReference>
<evidence type="ECO:0000259" key="1">
    <source>
        <dbReference type="Pfam" id="PF16653"/>
    </source>
</evidence>
<feature type="domain" description="Saccharopine dehydrogenase-like C-terminal" evidence="1">
    <location>
        <begin position="64"/>
        <end position="203"/>
    </location>
</feature>
<protein>
    <recommendedName>
        <fullName evidence="1">Saccharopine dehydrogenase-like C-terminal domain-containing protein</fullName>
    </recommendedName>
</protein>
<dbReference type="SUPFAM" id="SSF55347">
    <property type="entry name" value="Glyceraldehyde-3-phosphate dehydrogenase-like, C-terminal domain"/>
    <property type="match status" value="1"/>
</dbReference>
<accession>A0A381NY46</accession>
<reference evidence="2" key="1">
    <citation type="submission" date="2018-05" db="EMBL/GenBank/DDBJ databases">
        <authorList>
            <person name="Lanie J.A."/>
            <person name="Ng W.-L."/>
            <person name="Kazmierczak K.M."/>
            <person name="Andrzejewski T.M."/>
            <person name="Davidsen T.M."/>
            <person name="Wayne K.J."/>
            <person name="Tettelin H."/>
            <person name="Glass J.I."/>
            <person name="Rusch D."/>
            <person name="Podicherti R."/>
            <person name="Tsui H.-C.T."/>
            <person name="Winkler M.E."/>
        </authorList>
    </citation>
    <scope>NUCLEOTIDE SEQUENCE</scope>
</reference>
<proteinExistence type="predicted"/>